<proteinExistence type="predicted"/>
<dbReference type="InterPro" id="IPR011049">
    <property type="entry name" value="Serralysin-like_metalloprot_C"/>
</dbReference>
<keyword evidence="3" id="KW-1185">Reference proteome</keyword>
<reference evidence="2 3" key="1">
    <citation type="journal article" date="2021" name="Int. J. Syst. Evol. Microbiol.">
        <title>Salipiger mangrovisoli sp. nov., isolated from mangrove soil and the proposal for the reclassification of Paraphaeobacter pallidus as Salipiger pallidus comb. nov.</title>
        <authorList>
            <person name="Du J."/>
            <person name="Liu Y."/>
            <person name="Pei T."/>
            <person name="Deng M.R."/>
            <person name="Zhu H."/>
        </authorList>
    </citation>
    <scope>NUCLEOTIDE SEQUENCE [LARGE SCALE GENOMIC DNA]</scope>
    <source>
        <strain evidence="2 3">6D45A</strain>
    </source>
</reference>
<comment type="caution">
    <text evidence="2">The sequence shown here is derived from an EMBL/GenBank/DDBJ whole genome shotgun (WGS) entry which is preliminary data.</text>
</comment>
<organism evidence="2 3">
    <name type="scientific">Salipiger mangrovisoli</name>
    <dbReference type="NCBI Taxonomy" id="2865933"/>
    <lineage>
        <taxon>Bacteria</taxon>
        <taxon>Pseudomonadati</taxon>
        <taxon>Pseudomonadota</taxon>
        <taxon>Alphaproteobacteria</taxon>
        <taxon>Rhodobacterales</taxon>
        <taxon>Roseobacteraceae</taxon>
        <taxon>Salipiger</taxon>
    </lineage>
</organism>
<gene>
    <name evidence="2" type="ORF">IQ782_10045</name>
</gene>
<dbReference type="Gene3D" id="2.150.10.10">
    <property type="entry name" value="Serralysin-like metalloprotease, C-terminal"/>
    <property type="match status" value="1"/>
</dbReference>
<feature type="domain" description="DUF4214" evidence="1">
    <location>
        <begin position="54"/>
        <end position="120"/>
    </location>
</feature>
<evidence type="ECO:0000313" key="2">
    <source>
        <dbReference type="EMBL" id="MBE9637179.1"/>
    </source>
</evidence>
<dbReference type="Gene3D" id="1.10.3130.20">
    <property type="entry name" value="Phycobilisome linker domain"/>
    <property type="match status" value="1"/>
</dbReference>
<dbReference type="Proteomes" id="UP000607796">
    <property type="component" value="Unassembled WGS sequence"/>
</dbReference>
<protein>
    <submittedName>
        <fullName evidence="2">DUF4214 domain-containing protein</fullName>
    </submittedName>
</protein>
<evidence type="ECO:0000259" key="1">
    <source>
        <dbReference type="Pfam" id="PF13946"/>
    </source>
</evidence>
<dbReference type="EMBL" id="JADFFK010000006">
    <property type="protein sequence ID" value="MBE9637179.1"/>
    <property type="molecule type" value="Genomic_DNA"/>
</dbReference>
<dbReference type="InterPro" id="IPR038255">
    <property type="entry name" value="PBS_linker_sf"/>
</dbReference>
<dbReference type="Pfam" id="PF13946">
    <property type="entry name" value="DUF4214"/>
    <property type="match status" value="1"/>
</dbReference>
<name>A0ABR9X0U6_9RHOB</name>
<accession>A0ABR9X0U6</accession>
<sequence>MLIGESLPHASGATGAQVYRLYSATLGRPPDSAGFTSWTARLDAGQSLRAILPGFVRSAGFQKTFGALDDRAFVTLLYHNVLERAPDRPGLNAWAGRLGNGMSRAEVVEGFAQSREFTQKTAAPFRAFMRDFEGDTLAGGAGEDLLLGSFRADRFVFDAAQAGRDRVLRIDPWDTIDLRGFGYGNAVAAPAQFSEVGPDTVFSDGDVSVVFAISGLKTLADTAFLL</sequence>
<dbReference type="InterPro" id="IPR025282">
    <property type="entry name" value="DUF4214"/>
</dbReference>
<dbReference type="SUPFAM" id="SSF51120">
    <property type="entry name" value="beta-Roll"/>
    <property type="match status" value="1"/>
</dbReference>
<evidence type="ECO:0000313" key="3">
    <source>
        <dbReference type="Proteomes" id="UP000607796"/>
    </source>
</evidence>